<proteinExistence type="predicted"/>
<dbReference type="Pfam" id="PF13191">
    <property type="entry name" value="AAA_16"/>
    <property type="match status" value="1"/>
</dbReference>
<comment type="caution">
    <text evidence="6">The sequence shown here is derived from an EMBL/GenBank/DDBJ whole genome shotgun (WGS) entry which is preliminary data.</text>
</comment>
<dbReference type="Proteomes" id="UP000071859">
    <property type="component" value="Unassembled WGS sequence"/>
</dbReference>
<evidence type="ECO:0000256" key="1">
    <source>
        <dbReference type="ARBA" id="ARBA00022741"/>
    </source>
</evidence>
<dbReference type="InterPro" id="IPR005158">
    <property type="entry name" value="BTAD"/>
</dbReference>
<evidence type="ECO:0000256" key="4">
    <source>
        <dbReference type="SAM" id="MobiDB-lite"/>
    </source>
</evidence>
<dbReference type="Gene3D" id="3.40.50.300">
    <property type="entry name" value="P-loop containing nucleotide triphosphate hydrolases"/>
    <property type="match status" value="1"/>
</dbReference>
<dbReference type="InterPro" id="IPR036388">
    <property type="entry name" value="WH-like_DNA-bd_sf"/>
</dbReference>
<feature type="region of interest" description="Disordered" evidence="4">
    <location>
        <begin position="257"/>
        <end position="295"/>
    </location>
</feature>
<sequence length="1054" mass="113996">MGKSGRPADSFESLSIRLLGELELRRDGMTLQLPASRRTRGLLGYLVMAGGAVARSTLCDLLWDGPDDPRAALRWSLTKLRPLVDGESNERIVADRATVAFFAGGAFLDTAKVEALLEAGAEALTVAELEEASRLLHGDFLAGLDLPACYRFHNWCVGQRERFGRMRATVLRALIGKLVSDPGLALQYGRELVEANPLDETAHGTLITLLNAAGRRSDAEVHFSYAREFLRRELGAGGGAVLDDSIRCVRQRARVDVANDDSHREERPQKAAPTNIAPPVSDNHGTRTEDQEAASTLPLVGREKERARLDAVLSSAAGGGLTLLTGEPGIGKTRLLEYFSDRASSAGFRVLRGRCYEAEAIRPYGIWIDALRSAATEELEVAGADLAPIIHSTATSTEAAGDRGDRERFFEAVVAMLNRMLVAQRLAIALDDLQWLDEASAALLHFVLRRLVQGLPVAFVATARPAETEDNRWAHTLLQALSRDGKLGSLPLTPLSVPEVGALLAATGKELNAEQVVRASGGNPLYVLELTRIGSTDIDESARPVDTLIVDRLAPLDPSTRELLSFAAAVGHEFRPDQLAELVDRPIGDGLLCLADLERRRLLAPKTETAYDFAHDLVRQTVYRTLSGPHRGAIHHQIARQLLAASAEDPRLHGEVVHHATMAGDSRMTARASVEASNHCLRVFAAAEARAVAERGLAHARALPKGRERIRLEIQLLSARLAAAASSGDRRPVSVEQELEQAIQEAEALSLHADVVEGLYSLSWLTQQANDIERTRQVTIRAENAARKADASTRCRQLANTGRCLLDLERDLRRARGVLKEASAMAEELDLRIVELMWGEALLARADGDLDTGCARLSAAVAHARAVGDHWREYQCLVWLATMRHEHGAHEAVREMASSIVAAAQKMGDSGAPFADVMGAVSSLRLGDGDTRGAITTGLDALRQADDKRHLCYALNEVALAVLDVDDGETASAYATEALQAAEALSSPTEMVVATAILIETAFAAGDGQRAETLMSSLRGQLNVPWLSPRSKAAIQRLRDRFPVATTGITTQHA</sequence>
<evidence type="ECO:0000256" key="2">
    <source>
        <dbReference type="ARBA" id="ARBA00022840"/>
    </source>
</evidence>
<feature type="coiled-coil region" evidence="3">
    <location>
        <begin position="805"/>
        <end position="832"/>
    </location>
</feature>
<keyword evidence="1" id="KW-0547">Nucleotide-binding</keyword>
<evidence type="ECO:0000313" key="7">
    <source>
        <dbReference type="Proteomes" id="UP000071859"/>
    </source>
</evidence>
<dbReference type="PANTHER" id="PTHR16305:SF35">
    <property type="entry name" value="TRANSCRIPTIONAL ACTIVATOR DOMAIN"/>
    <property type="match status" value="1"/>
</dbReference>
<feature type="domain" description="Bacterial transcriptional activator" evidence="5">
    <location>
        <begin position="108"/>
        <end position="247"/>
    </location>
</feature>
<evidence type="ECO:0000313" key="6">
    <source>
        <dbReference type="EMBL" id="SAL06342.1"/>
    </source>
</evidence>
<dbReference type="EMBL" id="FCOX02000112">
    <property type="protein sequence ID" value="SAL06342.1"/>
    <property type="molecule type" value="Genomic_DNA"/>
</dbReference>
<accession>A0A158EHH9</accession>
<dbReference type="PANTHER" id="PTHR16305">
    <property type="entry name" value="TESTICULAR SOLUBLE ADENYLYL CYCLASE"/>
    <property type="match status" value="1"/>
</dbReference>
<protein>
    <submittedName>
        <fullName evidence="6">Adenylate/guanylate cyclase</fullName>
    </submittedName>
</protein>
<organism evidence="6 7">
    <name type="scientific">Caballeronia calidae</name>
    <dbReference type="NCBI Taxonomy" id="1777139"/>
    <lineage>
        <taxon>Bacteria</taxon>
        <taxon>Pseudomonadati</taxon>
        <taxon>Pseudomonadota</taxon>
        <taxon>Betaproteobacteria</taxon>
        <taxon>Burkholderiales</taxon>
        <taxon>Burkholderiaceae</taxon>
        <taxon>Caballeronia</taxon>
    </lineage>
</organism>
<dbReference type="InterPro" id="IPR011990">
    <property type="entry name" value="TPR-like_helical_dom_sf"/>
</dbReference>
<dbReference type="Gene3D" id="1.25.40.10">
    <property type="entry name" value="Tetratricopeptide repeat domain"/>
    <property type="match status" value="2"/>
</dbReference>
<reference evidence="6" key="1">
    <citation type="submission" date="2016-01" db="EMBL/GenBank/DDBJ databases">
        <authorList>
            <person name="Peeters C."/>
        </authorList>
    </citation>
    <scope>NUCLEOTIDE SEQUENCE</scope>
    <source>
        <strain evidence="6">LMG 29321</strain>
    </source>
</reference>
<dbReference type="GO" id="GO:0005737">
    <property type="term" value="C:cytoplasm"/>
    <property type="evidence" value="ECO:0007669"/>
    <property type="project" value="TreeGrafter"/>
</dbReference>
<dbReference type="SUPFAM" id="SSF48452">
    <property type="entry name" value="TPR-like"/>
    <property type="match status" value="1"/>
</dbReference>
<evidence type="ECO:0000256" key="3">
    <source>
        <dbReference type="SAM" id="Coils"/>
    </source>
</evidence>
<dbReference type="InterPro" id="IPR041664">
    <property type="entry name" value="AAA_16"/>
</dbReference>
<keyword evidence="2" id="KW-0067">ATP-binding</keyword>
<dbReference type="Gene3D" id="1.10.10.10">
    <property type="entry name" value="Winged helix-like DNA-binding domain superfamily/Winged helix DNA-binding domain"/>
    <property type="match status" value="1"/>
</dbReference>
<dbReference type="RefSeq" id="WP_062612242.1">
    <property type="nucleotide sequence ID" value="NZ_FCOX02000112.1"/>
</dbReference>
<dbReference type="InterPro" id="IPR027417">
    <property type="entry name" value="P-loop_NTPase"/>
</dbReference>
<dbReference type="Pfam" id="PF03704">
    <property type="entry name" value="BTAD"/>
    <property type="match status" value="1"/>
</dbReference>
<keyword evidence="3" id="KW-0175">Coiled coil</keyword>
<name>A0A158EHH9_9BURK</name>
<dbReference type="SUPFAM" id="SSF52540">
    <property type="entry name" value="P-loop containing nucleoside triphosphate hydrolases"/>
    <property type="match status" value="1"/>
</dbReference>
<keyword evidence="7" id="KW-1185">Reference proteome</keyword>
<gene>
    <name evidence="6" type="ORF">AWB78_08019</name>
</gene>
<dbReference type="GO" id="GO:0005524">
    <property type="term" value="F:ATP binding"/>
    <property type="evidence" value="ECO:0007669"/>
    <property type="project" value="UniProtKB-KW"/>
</dbReference>
<evidence type="ECO:0000259" key="5">
    <source>
        <dbReference type="SMART" id="SM01043"/>
    </source>
</evidence>
<dbReference type="GO" id="GO:0004016">
    <property type="term" value="F:adenylate cyclase activity"/>
    <property type="evidence" value="ECO:0007669"/>
    <property type="project" value="TreeGrafter"/>
</dbReference>
<dbReference type="SMART" id="SM01043">
    <property type="entry name" value="BTAD"/>
    <property type="match status" value="1"/>
</dbReference>
<dbReference type="AlphaFoldDB" id="A0A158EHH9"/>
<feature type="compositionally biased region" description="Basic and acidic residues" evidence="4">
    <location>
        <begin position="257"/>
        <end position="269"/>
    </location>
</feature>